<dbReference type="PANTHER" id="PTHR48100">
    <property type="entry name" value="BROAD-SPECIFICITY PHOSPHATASE YOR283W-RELATED"/>
    <property type="match status" value="1"/>
</dbReference>
<dbReference type="GO" id="GO:0016791">
    <property type="term" value="F:phosphatase activity"/>
    <property type="evidence" value="ECO:0007669"/>
    <property type="project" value="TreeGrafter"/>
</dbReference>
<dbReference type="Gene3D" id="3.40.50.1240">
    <property type="entry name" value="Phosphoglycerate mutase-like"/>
    <property type="match status" value="1"/>
</dbReference>
<dbReference type="EC" id="3.1.3.3" evidence="2"/>
<dbReference type="InterPro" id="IPR050275">
    <property type="entry name" value="PGM_Phosphatase"/>
</dbReference>
<dbReference type="GeneID" id="78398000"/>
<organism evidence="2 3">
    <name type="scientific">Phaeobacter italicus</name>
    <dbReference type="NCBI Taxonomy" id="481446"/>
    <lineage>
        <taxon>Bacteria</taxon>
        <taxon>Pseudomonadati</taxon>
        <taxon>Pseudomonadota</taxon>
        <taxon>Alphaproteobacteria</taxon>
        <taxon>Rhodobacterales</taxon>
        <taxon>Roseobacteraceae</taxon>
        <taxon>Phaeobacter</taxon>
    </lineage>
</organism>
<accession>A0A0H5CYQ4</accession>
<keyword evidence="3" id="KW-1185">Reference proteome</keyword>
<dbReference type="EMBL" id="CVRL01000010">
    <property type="protein sequence ID" value="CRL10016.1"/>
    <property type="molecule type" value="Genomic_DNA"/>
</dbReference>
<evidence type="ECO:0000256" key="1">
    <source>
        <dbReference type="PIRSR" id="PIRSR613078-2"/>
    </source>
</evidence>
<gene>
    <name evidence="2" type="primary">pspB</name>
    <name evidence="2" type="ORF">NIT7321_00854</name>
</gene>
<dbReference type="Pfam" id="PF00300">
    <property type="entry name" value="His_Phos_1"/>
    <property type="match status" value="1"/>
</dbReference>
<dbReference type="InterPro" id="IPR029033">
    <property type="entry name" value="His_PPase_superfam"/>
</dbReference>
<evidence type="ECO:0000313" key="3">
    <source>
        <dbReference type="Proteomes" id="UP000043764"/>
    </source>
</evidence>
<dbReference type="SUPFAM" id="SSF53254">
    <property type="entry name" value="Phosphoglycerate mutase-like"/>
    <property type="match status" value="1"/>
</dbReference>
<dbReference type="GO" id="GO:0005737">
    <property type="term" value="C:cytoplasm"/>
    <property type="evidence" value="ECO:0007669"/>
    <property type="project" value="TreeGrafter"/>
</dbReference>
<feature type="binding site" evidence="1">
    <location>
        <begin position="11"/>
        <end position="18"/>
    </location>
    <ligand>
        <name>substrate</name>
    </ligand>
</feature>
<dbReference type="PIRSF" id="PIRSF000709">
    <property type="entry name" value="6PFK_2-Ptase"/>
    <property type="match status" value="1"/>
</dbReference>
<dbReference type="PANTHER" id="PTHR48100:SF59">
    <property type="entry name" value="ADENOSYLCOBALAMIN_ALPHA-RIBAZOLE PHOSPHATASE"/>
    <property type="match status" value="1"/>
</dbReference>
<dbReference type="Proteomes" id="UP000043764">
    <property type="component" value="Unassembled WGS sequence"/>
</dbReference>
<dbReference type="InterPro" id="IPR013078">
    <property type="entry name" value="His_Pase_superF_clade-1"/>
</dbReference>
<dbReference type="CDD" id="cd07067">
    <property type="entry name" value="HP_PGM_like"/>
    <property type="match status" value="1"/>
</dbReference>
<sequence>MSEFPKIWFLRHGETYWNAEKRVQGRKESDLTRKGRMQAEMQSMLMAPVLKDRGIPCLVSPLRRAQQTARIALGGRDYETDPRLAEAMAGVFEGRTLDEIAQSHPDISSANPHALDLFCEAPGGEGFDAFEARIRSVLMSLEQPTVLVAHGLWGQVLRGIICGLGRAEMAALPNEQGCVYVLENGEEFVLRVE</sequence>
<reference evidence="3" key="1">
    <citation type="submission" date="2015-05" db="EMBL/GenBank/DDBJ databases">
        <authorList>
            <person name="Rodrigo-Torres Lidia"/>
            <person name="Arahal R.David."/>
        </authorList>
    </citation>
    <scope>NUCLEOTIDE SEQUENCE [LARGE SCALE GENOMIC DNA]</scope>
    <source>
        <strain evidence="3">CECT 7321</strain>
    </source>
</reference>
<proteinExistence type="predicted"/>
<dbReference type="STRING" id="481446.NIT7645_03193"/>
<name>A0A0H5CYQ4_9RHOB</name>
<dbReference type="AlphaFoldDB" id="A0A0H5CYQ4"/>
<dbReference type="SMART" id="SM00855">
    <property type="entry name" value="PGAM"/>
    <property type="match status" value="1"/>
</dbReference>
<feature type="binding site" evidence="1">
    <location>
        <position position="64"/>
    </location>
    <ligand>
        <name>substrate</name>
    </ligand>
</feature>
<keyword evidence="2" id="KW-0378">Hydrolase</keyword>
<dbReference type="RefSeq" id="WP_050672700.1">
    <property type="nucleotide sequence ID" value="NZ_CVRL01000010.1"/>
</dbReference>
<protein>
    <submittedName>
        <fullName evidence="2">Putative phosphoserine phosphatase 2</fullName>
        <ecNumber evidence="2">3.1.3.3</ecNumber>
    </submittedName>
</protein>
<evidence type="ECO:0000313" key="2">
    <source>
        <dbReference type="EMBL" id="CRL10016.1"/>
    </source>
</evidence>